<keyword evidence="4" id="KW-1185">Reference proteome</keyword>
<evidence type="ECO:0000259" key="2">
    <source>
        <dbReference type="Pfam" id="PF09992"/>
    </source>
</evidence>
<feature type="region of interest" description="Disordered" evidence="1">
    <location>
        <begin position="1"/>
        <end position="31"/>
    </location>
</feature>
<evidence type="ECO:0000313" key="3">
    <source>
        <dbReference type="EMBL" id="WAL59076.1"/>
    </source>
</evidence>
<protein>
    <submittedName>
        <fullName evidence="3">Phosphodiester glycosidase family protein</fullName>
    </submittedName>
</protein>
<dbReference type="PANTHER" id="PTHR40446:SF2">
    <property type="entry name" value="N-ACETYLGLUCOSAMINE-1-PHOSPHODIESTER ALPHA-N-ACETYLGLUCOSAMINIDASE"/>
    <property type="match status" value="1"/>
</dbReference>
<dbReference type="GO" id="GO:0016798">
    <property type="term" value="F:hydrolase activity, acting on glycosyl bonds"/>
    <property type="evidence" value="ECO:0007669"/>
    <property type="project" value="UniProtKB-KW"/>
</dbReference>
<dbReference type="RefSeq" id="WP_268608643.1">
    <property type="nucleotide sequence ID" value="NZ_CP113797.1"/>
</dbReference>
<gene>
    <name evidence="3" type="ORF">OXH18_18130</name>
</gene>
<dbReference type="KEGG" id="tsin:OXH18_18130"/>
<dbReference type="InterPro" id="IPR018711">
    <property type="entry name" value="NAGPA"/>
</dbReference>
<accession>A0A9E8ZA21</accession>
<dbReference type="Pfam" id="PF09992">
    <property type="entry name" value="NAGPA"/>
    <property type="match status" value="1"/>
</dbReference>
<feature type="compositionally biased region" description="Basic residues" evidence="1">
    <location>
        <begin position="1"/>
        <end position="12"/>
    </location>
</feature>
<keyword evidence="3" id="KW-0326">Glycosidase</keyword>
<keyword evidence="3" id="KW-0378">Hydrolase</keyword>
<organism evidence="3 4">
    <name type="scientific">Thermocoleostomius sinensis A174</name>
    <dbReference type="NCBI Taxonomy" id="2016057"/>
    <lineage>
        <taxon>Bacteria</taxon>
        <taxon>Bacillati</taxon>
        <taxon>Cyanobacteriota</taxon>
        <taxon>Cyanophyceae</taxon>
        <taxon>Oculatellales</taxon>
        <taxon>Oculatellaceae</taxon>
        <taxon>Thermocoleostomius</taxon>
    </lineage>
</organism>
<name>A0A9E8ZA21_9CYAN</name>
<evidence type="ECO:0000313" key="4">
    <source>
        <dbReference type="Proteomes" id="UP001163152"/>
    </source>
</evidence>
<proteinExistence type="predicted"/>
<feature type="domain" description="Phosphodiester glycosidase" evidence="2">
    <location>
        <begin position="463"/>
        <end position="640"/>
    </location>
</feature>
<reference evidence="3" key="1">
    <citation type="submission" date="2022-12" db="EMBL/GenBank/DDBJ databases">
        <title>Polyphasic identification of a Novel Hot-Spring Cyanobacterium Ocullathermofonsia sinensis gen nov. sp. nov. and Genomic Insights on its Adaptations to the Thermal Habitat.</title>
        <authorList>
            <person name="Daroch M."/>
            <person name="Tang J."/>
            <person name="Jiang Y."/>
        </authorList>
    </citation>
    <scope>NUCLEOTIDE SEQUENCE</scope>
    <source>
        <strain evidence="3">PKUAC-SCTA174</strain>
    </source>
</reference>
<dbReference type="AlphaFoldDB" id="A0A9E8ZA21"/>
<dbReference type="Proteomes" id="UP001163152">
    <property type="component" value="Chromosome"/>
</dbReference>
<sequence length="645" mass="70377">MARTRTRRRRDRRDRSRYPRPVSVSLSRSPANHSPDTLVFVPLLVMVVCLLLIRQPSIAQVLQLPSPVVTDWKTGLLSSMGRAFQFAQVFEPAVITQQGNQVILNGRAYPVAWSQRQNRIGVSDTSLLQLIGVDLLSTADVSKQPIEWFSDQRVNPIVLPTWRSGPIRYLDITDLPQHFSWQLETNGGTLQITTPTARVTGVRQGRQSWGDRIVIDLDRSTPWQVDEQPGAVIVTLDAQVSPAILRAFKPTAGNRITSTKVETSHNRTVIRVGMAAGIRPRVWAIPDPNRLLIDVRPDSLVERDILWAPGIRWKQQFVKLGNSSFPVVTLNINPRQPGITLKPIVSHASTVVGTAPLLSTAQSIQAAAAINGGFFNRNNQLPLGAIRRDFRWISGPILNRGAIAWSDTGDITVGRLHLQETLKTSTGQQLPVVYLNSGYVGLGVYRHTQEWGTTYTPILDNERIVTVRNDRVTQQQQSGAAGKNPIPIPSDGYLLVIRGNDAAFNALSVGTGIEIEAATQPAEFDRYPNVVGAGPLLVQNRQIVLNAQGEQFSTAFQQQGAVRSVIATTAEGNLLLAAIHNRIGGSGPTLAETAQLMQQMGAVNALNLDGGSSTALYLGGRLLDRIPATAAQVHNGIGVFVQPDS</sequence>
<dbReference type="EMBL" id="CP113797">
    <property type="protein sequence ID" value="WAL59076.1"/>
    <property type="molecule type" value="Genomic_DNA"/>
</dbReference>
<feature type="compositionally biased region" description="Low complexity" evidence="1">
    <location>
        <begin position="19"/>
        <end position="29"/>
    </location>
</feature>
<dbReference type="PANTHER" id="PTHR40446">
    <property type="entry name" value="N-ACETYLGLUCOSAMINE-1-PHOSPHODIESTER ALPHA-N-ACETYLGLUCOSAMINIDASE"/>
    <property type="match status" value="1"/>
</dbReference>
<evidence type="ECO:0000256" key="1">
    <source>
        <dbReference type="SAM" id="MobiDB-lite"/>
    </source>
</evidence>